<feature type="transmembrane region" description="Helical" evidence="1">
    <location>
        <begin position="57"/>
        <end position="78"/>
    </location>
</feature>
<name>A0ABT4Q8L7_9BACL</name>
<comment type="caution">
    <text evidence="2">The sequence shown here is derived from an EMBL/GenBank/DDBJ whole genome shotgun (WGS) entry which is preliminary data.</text>
</comment>
<accession>A0ABT4Q8L7</accession>
<dbReference type="InterPro" id="IPR025495">
    <property type="entry name" value="DUF4386"/>
</dbReference>
<keyword evidence="1" id="KW-0472">Membrane</keyword>
<reference evidence="2 3" key="1">
    <citation type="submission" date="2022-12" db="EMBL/GenBank/DDBJ databases">
        <title>Draft genome sequence of Paenibacillus sp. dW9.</title>
        <authorList>
            <person name="Choi E.-W."/>
            <person name="Kim D.-U."/>
        </authorList>
    </citation>
    <scope>NUCLEOTIDE SEQUENCE [LARGE SCALE GENOMIC DNA]</scope>
    <source>
        <strain evidence="3">dW9</strain>
    </source>
</reference>
<feature type="transmembrane region" description="Helical" evidence="1">
    <location>
        <begin position="84"/>
        <end position="105"/>
    </location>
</feature>
<protein>
    <submittedName>
        <fullName evidence="2">DUF4386 family protein</fullName>
    </submittedName>
</protein>
<evidence type="ECO:0000313" key="3">
    <source>
        <dbReference type="Proteomes" id="UP001527882"/>
    </source>
</evidence>
<keyword evidence="1" id="KW-1133">Transmembrane helix</keyword>
<dbReference type="RefSeq" id="WP_269881652.1">
    <property type="nucleotide sequence ID" value="NZ_JAQAGZ010000007.1"/>
</dbReference>
<gene>
    <name evidence="2" type="ORF">O9H85_12155</name>
</gene>
<keyword evidence="1" id="KW-0812">Transmembrane</keyword>
<evidence type="ECO:0000256" key="1">
    <source>
        <dbReference type="SAM" id="Phobius"/>
    </source>
</evidence>
<dbReference type="Proteomes" id="UP001527882">
    <property type="component" value="Unassembled WGS sequence"/>
</dbReference>
<proteinExistence type="predicted"/>
<dbReference type="Pfam" id="PF14329">
    <property type="entry name" value="DUF4386"/>
    <property type="match status" value="1"/>
</dbReference>
<dbReference type="EMBL" id="JAQAGZ010000007">
    <property type="protein sequence ID" value="MCZ8513164.1"/>
    <property type="molecule type" value="Genomic_DNA"/>
</dbReference>
<keyword evidence="3" id="KW-1185">Reference proteome</keyword>
<feature type="transmembrane region" description="Helical" evidence="1">
    <location>
        <begin position="24"/>
        <end position="45"/>
    </location>
</feature>
<sequence length="117" mass="12859">MAKAQGNEKDALFNSVFAVRQIEIGLASIASLLFGITVMIYGFALMKDPRFPKWLGILALAGGVPTAIAGIVMAYTGFSELDMAINMPANILLLCWMILLGIYMWRNPSLSFNKDRK</sequence>
<evidence type="ECO:0000313" key="2">
    <source>
        <dbReference type="EMBL" id="MCZ8513164.1"/>
    </source>
</evidence>
<organism evidence="2 3">
    <name type="scientific">Paenibacillus gyeongsangnamensis</name>
    <dbReference type="NCBI Taxonomy" id="3388067"/>
    <lineage>
        <taxon>Bacteria</taxon>
        <taxon>Bacillati</taxon>
        <taxon>Bacillota</taxon>
        <taxon>Bacilli</taxon>
        <taxon>Bacillales</taxon>
        <taxon>Paenibacillaceae</taxon>
        <taxon>Paenibacillus</taxon>
    </lineage>
</organism>